<accession>A0ABT7P7X8</accession>
<evidence type="ECO:0000256" key="1">
    <source>
        <dbReference type="SAM" id="Phobius"/>
    </source>
</evidence>
<proteinExistence type="predicted"/>
<protein>
    <submittedName>
        <fullName evidence="2">Uncharacterized protein</fullName>
    </submittedName>
</protein>
<keyword evidence="1" id="KW-0812">Transmembrane</keyword>
<dbReference type="RefSeq" id="WP_173662733.1">
    <property type="nucleotide sequence ID" value="NZ_CP012885.2"/>
</dbReference>
<reference evidence="2 3" key="2">
    <citation type="submission" date="2023-06" db="EMBL/GenBank/DDBJ databases">
        <title>Itaconate inhibition of nontuberculous mycobacteria.</title>
        <authorList>
            <person name="Breen P."/>
            <person name="Zimbric M."/>
            <person name="Caverly L."/>
        </authorList>
    </citation>
    <scope>NUCLEOTIDE SEQUENCE [LARGE SCALE GENOMIC DNA]</scope>
    <source>
        <strain evidence="2 3">FLAC1071</strain>
    </source>
</reference>
<gene>
    <name evidence="2" type="ORF">QRB35_25765</name>
</gene>
<evidence type="ECO:0000313" key="3">
    <source>
        <dbReference type="Proteomes" id="UP001529272"/>
    </source>
</evidence>
<dbReference type="EMBL" id="JASZZX010000036">
    <property type="protein sequence ID" value="MDM3929391.1"/>
    <property type="molecule type" value="Genomic_DNA"/>
</dbReference>
<organism evidence="2 3">
    <name type="scientific">Mycobacterium intracellulare subsp. chimaera</name>
    <dbReference type="NCBI Taxonomy" id="222805"/>
    <lineage>
        <taxon>Bacteria</taxon>
        <taxon>Bacillati</taxon>
        <taxon>Actinomycetota</taxon>
        <taxon>Actinomycetes</taxon>
        <taxon>Mycobacteriales</taxon>
        <taxon>Mycobacteriaceae</taxon>
        <taxon>Mycobacterium</taxon>
        <taxon>Mycobacterium avium complex (MAC)</taxon>
    </lineage>
</organism>
<name>A0ABT7P7X8_MYCIT</name>
<keyword evidence="1" id="KW-1133">Transmembrane helix</keyword>
<dbReference type="Proteomes" id="UP001529272">
    <property type="component" value="Unassembled WGS sequence"/>
</dbReference>
<evidence type="ECO:0000313" key="2">
    <source>
        <dbReference type="EMBL" id="MDM3929391.1"/>
    </source>
</evidence>
<keyword evidence="1" id="KW-0472">Membrane</keyword>
<feature type="transmembrane region" description="Helical" evidence="1">
    <location>
        <begin position="26"/>
        <end position="47"/>
    </location>
</feature>
<reference evidence="3" key="1">
    <citation type="submission" date="2023-06" db="EMBL/GenBank/DDBJ databases">
        <title>Itaconate inhibition of nontuberculous mycobacteria.</title>
        <authorList>
            <person name="Spilker T."/>
        </authorList>
    </citation>
    <scope>NUCLEOTIDE SEQUENCE [LARGE SCALE GENOMIC DNA]</scope>
    <source>
        <strain evidence="3">FLAC1071</strain>
    </source>
</reference>
<sequence length="89" mass="9583">MGMLGVGEIGIDGIGDMEGMFGMEGMFSIGIFMPFMSFIIFSMSAFMDSQQLLQSAFMEPPQPGCAMSKYRPATMTKIPAAIPVTAKAR</sequence>
<keyword evidence="3" id="KW-1185">Reference proteome</keyword>
<comment type="caution">
    <text evidence="2">The sequence shown here is derived from an EMBL/GenBank/DDBJ whole genome shotgun (WGS) entry which is preliminary data.</text>
</comment>